<name>A0A8S1HFN0_9PELO</name>
<dbReference type="AlphaFoldDB" id="A0A8S1HFN0"/>
<gene>
    <name evidence="2" type="ORF">CAUJ_LOCUS10473</name>
</gene>
<evidence type="ECO:0000313" key="2">
    <source>
        <dbReference type="EMBL" id="CAD6194554.1"/>
    </source>
</evidence>
<keyword evidence="3" id="KW-1185">Reference proteome</keyword>
<dbReference type="EMBL" id="CAJGYM010000045">
    <property type="protein sequence ID" value="CAD6194554.1"/>
    <property type="molecule type" value="Genomic_DNA"/>
</dbReference>
<proteinExistence type="predicted"/>
<dbReference type="Proteomes" id="UP000835052">
    <property type="component" value="Unassembled WGS sequence"/>
</dbReference>
<comment type="caution">
    <text evidence="2">The sequence shown here is derived from an EMBL/GenBank/DDBJ whole genome shotgun (WGS) entry which is preliminary data.</text>
</comment>
<reference evidence="2" key="1">
    <citation type="submission" date="2020-10" db="EMBL/GenBank/DDBJ databases">
        <authorList>
            <person name="Kikuchi T."/>
        </authorList>
    </citation>
    <scope>NUCLEOTIDE SEQUENCE</scope>
    <source>
        <strain evidence="2">NKZ352</strain>
    </source>
</reference>
<feature type="compositionally biased region" description="Basic and acidic residues" evidence="1">
    <location>
        <begin position="193"/>
        <end position="208"/>
    </location>
</feature>
<evidence type="ECO:0000313" key="3">
    <source>
        <dbReference type="Proteomes" id="UP000835052"/>
    </source>
</evidence>
<evidence type="ECO:0000256" key="1">
    <source>
        <dbReference type="SAM" id="MobiDB-lite"/>
    </source>
</evidence>
<feature type="compositionally biased region" description="Polar residues" evidence="1">
    <location>
        <begin position="226"/>
        <end position="237"/>
    </location>
</feature>
<organism evidence="2 3">
    <name type="scientific">Caenorhabditis auriculariae</name>
    <dbReference type="NCBI Taxonomy" id="2777116"/>
    <lineage>
        <taxon>Eukaryota</taxon>
        <taxon>Metazoa</taxon>
        <taxon>Ecdysozoa</taxon>
        <taxon>Nematoda</taxon>
        <taxon>Chromadorea</taxon>
        <taxon>Rhabditida</taxon>
        <taxon>Rhabditina</taxon>
        <taxon>Rhabditomorpha</taxon>
        <taxon>Rhabditoidea</taxon>
        <taxon>Rhabditidae</taxon>
        <taxon>Peloderinae</taxon>
        <taxon>Caenorhabditis</taxon>
    </lineage>
</organism>
<feature type="region of interest" description="Disordered" evidence="1">
    <location>
        <begin position="96"/>
        <end position="237"/>
    </location>
</feature>
<sequence length="237" mass="26086">MAGTDSGSIDAEAAIPSTLTLTSLRNSARNMPSRDSDQKNIRGAQRLQCVVHSVQKVCDQKINRRKISTSQYCQNNKNEAANDGVLQALLLNRQKRVNNRREKPSSDAVGPIRGPPVADTISTPTKGTRVQGRPHLVPNFGVIDNRPLEKCQASDSKKPSRHQKQDSRKPDPTSGTSKKGIGHQTVEMGLVDNPKEVDKCQMRDDGRRLRGSGGRNVFISIRQKPHNQSTSSESTHH</sequence>
<accession>A0A8S1HFN0</accession>
<feature type="compositionally biased region" description="Basic and acidic residues" evidence="1">
    <location>
        <begin position="155"/>
        <end position="171"/>
    </location>
</feature>
<protein>
    <submittedName>
        <fullName evidence="2">Uncharacterized protein</fullName>
    </submittedName>
</protein>